<keyword evidence="9" id="KW-0614">Plasmid</keyword>
<dbReference type="SUPFAM" id="SSF51905">
    <property type="entry name" value="FAD/NAD(P)-binding domain"/>
    <property type="match status" value="1"/>
</dbReference>
<dbReference type="PIRSF" id="PIRSF000137">
    <property type="entry name" value="Alcohol_oxidase"/>
    <property type="match status" value="1"/>
</dbReference>
<gene>
    <name evidence="9" type="ORF">Ga0080574_TMP5002</name>
</gene>
<dbReference type="PANTHER" id="PTHR11552:SF147">
    <property type="entry name" value="CHOLINE DEHYDROGENASE, MITOCHONDRIAL"/>
    <property type="match status" value="1"/>
</dbReference>
<comment type="similarity">
    <text evidence="2 6">Belongs to the GMC oxidoreductase family.</text>
</comment>
<dbReference type="Pfam" id="PF05199">
    <property type="entry name" value="GMC_oxred_C"/>
    <property type="match status" value="1"/>
</dbReference>
<dbReference type="Gene3D" id="3.50.50.60">
    <property type="entry name" value="FAD/NAD(P)-binding domain"/>
    <property type="match status" value="1"/>
</dbReference>
<geneLocation type="plasmid" evidence="10">
    <name>ppaby4</name>
</geneLocation>
<keyword evidence="10" id="KW-1185">Reference proteome</keyword>
<sequence>MAGTYDYIVIGSGSAGGVVAARLAESGKYRVLCLEAGTKESSYIFTQPPAATPFLIDNPKVNWRYRSEPNPDLGGRQIYVPRGKMLGGSSSINGTIYNRGQRVDYDTWAQMGCRGWGYDDILPYLKKLESTDIGEDKYRGRSGPIRVTEASKITPFYDLFISAAKAAGLPHNKDYSGETQEGVAMAQQTVQRGKRHSTANRYLEPARRAGRLDIITGAEVTSLILDGKRCIGVRFMRNGQNEEVFAKREVIVSCGAANSPKLLELSGIGNPDILTEHGVTPTHELPGVGENLRDHYAAILKWRFSKPGISLSKRGRGIGLVKEVLRYGLLRTGFISQGIGTMRVFMKSRPEKDVPDIMMVVAPFLIELKTGEGRRMSKEDGFFMYSHLQRTESAGNIHIRSSDPLDPPKIAFRFLETENDRQTAILAVRRAREIIATEPMASAVGEELAPGKQVQSDEEILNFIRETGQITHHMVGTCRMGHDPMAVVDERLRVHGIDGLRVADASIMPTVPSGNTNIPCMMVGEKCAAMVLEDAAA</sequence>
<dbReference type="PANTHER" id="PTHR11552">
    <property type="entry name" value="GLUCOSE-METHANOL-CHOLINE GMC OXIDOREDUCTASE"/>
    <property type="match status" value="1"/>
</dbReference>
<protein>
    <submittedName>
        <fullName evidence="9">Choline dehydrogenase</fullName>
        <ecNumber evidence="9">1.1.99.1</ecNumber>
    </submittedName>
</protein>
<evidence type="ECO:0000256" key="6">
    <source>
        <dbReference type="RuleBase" id="RU003968"/>
    </source>
</evidence>
<comment type="cofactor">
    <cofactor evidence="1 5">
        <name>FAD</name>
        <dbReference type="ChEBI" id="CHEBI:57692"/>
    </cofactor>
</comment>
<dbReference type="Proteomes" id="UP000187059">
    <property type="component" value="Plasmid pPABY4"/>
</dbReference>
<evidence type="ECO:0000256" key="2">
    <source>
        <dbReference type="ARBA" id="ARBA00010790"/>
    </source>
</evidence>
<dbReference type="KEGG" id="paby:Ga0080574_TMP5002"/>
<dbReference type="PROSITE" id="PS00624">
    <property type="entry name" value="GMC_OXRED_2"/>
    <property type="match status" value="1"/>
</dbReference>
<keyword evidence="3 6" id="KW-0285">Flavoprotein</keyword>
<dbReference type="InterPro" id="IPR000172">
    <property type="entry name" value="GMC_OxRdtase_N"/>
</dbReference>
<feature type="binding site" evidence="5">
    <location>
        <position position="220"/>
    </location>
    <ligand>
        <name>FAD</name>
        <dbReference type="ChEBI" id="CHEBI:57692"/>
    </ligand>
</feature>
<evidence type="ECO:0000256" key="4">
    <source>
        <dbReference type="ARBA" id="ARBA00022827"/>
    </source>
</evidence>
<reference evidence="9 10" key="1">
    <citation type="submission" date="2016-04" db="EMBL/GenBank/DDBJ databases">
        <title>Deep-sea bacteria in the southern Pacific.</title>
        <authorList>
            <person name="Tang K."/>
        </authorList>
    </citation>
    <scope>NUCLEOTIDE SEQUENCE [LARGE SCALE GENOMIC DNA]</scope>
    <source>
        <strain evidence="9 10">JLT2014</strain>
        <plasmid evidence="10">ppaby4</plasmid>
    </source>
</reference>
<dbReference type="Gene3D" id="3.30.560.10">
    <property type="entry name" value="Glucose Oxidase, domain 3"/>
    <property type="match status" value="1"/>
</dbReference>
<evidence type="ECO:0000256" key="1">
    <source>
        <dbReference type="ARBA" id="ARBA00001974"/>
    </source>
</evidence>
<dbReference type="RefSeq" id="WP_237219434.1">
    <property type="nucleotide sequence ID" value="NZ_CP015095.1"/>
</dbReference>
<dbReference type="GO" id="GO:0050660">
    <property type="term" value="F:flavin adenine dinucleotide binding"/>
    <property type="evidence" value="ECO:0007669"/>
    <property type="project" value="InterPro"/>
</dbReference>
<keyword evidence="4 5" id="KW-0274">FAD</keyword>
<evidence type="ECO:0000259" key="7">
    <source>
        <dbReference type="PROSITE" id="PS00623"/>
    </source>
</evidence>
<dbReference type="Pfam" id="PF00732">
    <property type="entry name" value="GMC_oxred_N"/>
    <property type="match status" value="1"/>
</dbReference>
<accession>A0A1P8V0U8</accession>
<dbReference type="PROSITE" id="PS00623">
    <property type="entry name" value="GMC_OXRED_1"/>
    <property type="match status" value="1"/>
</dbReference>
<evidence type="ECO:0000256" key="5">
    <source>
        <dbReference type="PIRSR" id="PIRSR000137-2"/>
    </source>
</evidence>
<evidence type="ECO:0000313" key="10">
    <source>
        <dbReference type="Proteomes" id="UP000187059"/>
    </source>
</evidence>
<dbReference type="InterPro" id="IPR007867">
    <property type="entry name" value="GMC_OxRtase_C"/>
</dbReference>
<feature type="domain" description="Glucose-methanol-choline oxidoreductase N-terminal" evidence="7">
    <location>
        <begin position="83"/>
        <end position="106"/>
    </location>
</feature>
<proteinExistence type="inferred from homology"/>
<name>A0A1P8V0U8_9RHOB</name>
<organism evidence="9 10">
    <name type="scientific">Salipiger abyssi</name>
    <dbReference type="NCBI Taxonomy" id="1250539"/>
    <lineage>
        <taxon>Bacteria</taxon>
        <taxon>Pseudomonadati</taxon>
        <taxon>Pseudomonadota</taxon>
        <taxon>Alphaproteobacteria</taxon>
        <taxon>Rhodobacterales</taxon>
        <taxon>Roseobacteraceae</taxon>
        <taxon>Salipiger</taxon>
    </lineage>
</organism>
<dbReference type="AlphaFoldDB" id="A0A1P8V0U8"/>
<evidence type="ECO:0000259" key="8">
    <source>
        <dbReference type="PROSITE" id="PS00624"/>
    </source>
</evidence>
<dbReference type="InterPro" id="IPR012132">
    <property type="entry name" value="GMC_OxRdtase"/>
</dbReference>
<evidence type="ECO:0000256" key="3">
    <source>
        <dbReference type="ARBA" id="ARBA00022630"/>
    </source>
</evidence>
<dbReference type="InterPro" id="IPR036188">
    <property type="entry name" value="FAD/NAD-bd_sf"/>
</dbReference>
<keyword evidence="9" id="KW-0560">Oxidoreductase</keyword>
<dbReference type="EC" id="1.1.99.1" evidence="9"/>
<evidence type="ECO:0000313" key="9">
    <source>
        <dbReference type="EMBL" id="APZ55284.1"/>
    </source>
</evidence>
<dbReference type="GO" id="GO:0008812">
    <property type="term" value="F:choline dehydrogenase activity"/>
    <property type="evidence" value="ECO:0007669"/>
    <property type="project" value="UniProtKB-EC"/>
</dbReference>
<dbReference type="SUPFAM" id="SSF54373">
    <property type="entry name" value="FAD-linked reductases, C-terminal domain"/>
    <property type="match status" value="1"/>
</dbReference>
<feature type="domain" description="Glucose-methanol-choline oxidoreductase N-terminal" evidence="8">
    <location>
        <begin position="255"/>
        <end position="269"/>
    </location>
</feature>
<dbReference type="EMBL" id="CP015095">
    <property type="protein sequence ID" value="APZ55284.1"/>
    <property type="molecule type" value="Genomic_DNA"/>
</dbReference>